<protein>
    <recommendedName>
        <fullName evidence="3">Tetratricopeptide repeat protein</fullName>
    </recommendedName>
</protein>
<dbReference type="Gene3D" id="1.25.40.10">
    <property type="entry name" value="Tetratricopeptide repeat domain"/>
    <property type="match status" value="1"/>
</dbReference>
<dbReference type="AlphaFoldDB" id="A0AAW5E202"/>
<evidence type="ECO:0000313" key="2">
    <source>
        <dbReference type="Proteomes" id="UP001431131"/>
    </source>
</evidence>
<name>A0AAW5E202_9BACI</name>
<evidence type="ECO:0000313" key="1">
    <source>
        <dbReference type="EMBL" id="MCH1624102.1"/>
    </source>
</evidence>
<keyword evidence="2" id="KW-1185">Reference proteome</keyword>
<reference evidence="1" key="1">
    <citation type="submission" date="2022-02" db="EMBL/GenBank/DDBJ databases">
        <title>Fredinandcohnia quinoae sp. nov. isolated from Chenopodium quinoa seeds.</title>
        <authorList>
            <person name="Saati-Santamaria Z."/>
            <person name="Flores-Felix J.D."/>
            <person name="Igual J.M."/>
            <person name="Velazquez E."/>
            <person name="Garcia-Fraile P."/>
            <person name="Martinez-Molina E."/>
        </authorList>
    </citation>
    <scope>NUCLEOTIDE SEQUENCE</scope>
    <source>
        <strain evidence="1">SECRCQ15</strain>
    </source>
</reference>
<organism evidence="1 2">
    <name type="scientific">Fredinandcohnia quinoae</name>
    <dbReference type="NCBI Taxonomy" id="2918902"/>
    <lineage>
        <taxon>Bacteria</taxon>
        <taxon>Bacillati</taxon>
        <taxon>Bacillota</taxon>
        <taxon>Bacilli</taxon>
        <taxon>Bacillales</taxon>
        <taxon>Bacillaceae</taxon>
        <taxon>Fredinandcohnia</taxon>
    </lineage>
</organism>
<dbReference type="RefSeq" id="WP_240252357.1">
    <property type="nucleotide sequence ID" value="NZ_JAKTTI010000002.1"/>
</dbReference>
<accession>A0AAW5E202</accession>
<proteinExistence type="predicted"/>
<dbReference type="InterPro" id="IPR011990">
    <property type="entry name" value="TPR-like_helical_dom_sf"/>
</dbReference>
<dbReference type="Proteomes" id="UP001431131">
    <property type="component" value="Unassembled WGS sequence"/>
</dbReference>
<dbReference type="EMBL" id="JAKTTI010000002">
    <property type="protein sequence ID" value="MCH1624102.1"/>
    <property type="molecule type" value="Genomic_DNA"/>
</dbReference>
<sequence length="331" mass="38926">MAEYLDLLDDALKMADEDLARIPLLERIILEADSHNDIETGVVARFELIDTCHDTGYPKKALQAFSWLIHKYESDETIIDEEDLFWRYKWIIGYALKFPEIPIEQIETLQADMKEKFKAKNYSLKPYYYSKLRMILRMGGEIELAEPYYEKWKETSADHLSDCRACELDSEVDYYIHAGDVDKAYKLAQPLLIQRLTCSSVPHITYSYMVLSLLHIGKKEAAEKCYKKGYKLVAKRGDFAEEIGEYILYLLKTNRKQEAETILNENIEIIEKIDTTIDKIMFMQSAYPLFAEKNDVKRMNWVEEYTQKLDTRHGNGYYTTRLNEIKQFTLN</sequence>
<gene>
    <name evidence="1" type="ORF">MJG50_02075</name>
</gene>
<comment type="caution">
    <text evidence="1">The sequence shown here is derived from an EMBL/GenBank/DDBJ whole genome shotgun (WGS) entry which is preliminary data.</text>
</comment>
<evidence type="ECO:0008006" key="3">
    <source>
        <dbReference type="Google" id="ProtNLM"/>
    </source>
</evidence>